<reference evidence="3" key="1">
    <citation type="submission" date="2019-03" db="EMBL/GenBank/DDBJ databases">
        <title>Evidence of extensive intraspecific noncoding reshuffling in a 169kb mitochondrial genome of basidiomycete fungus.</title>
        <authorList>
            <person name="Lee H.-H."/>
            <person name="Ke H.-M."/>
            <person name="Lin C.-Y.I."/>
            <person name="Lee T.J."/>
            <person name="Chung C.-L."/>
            <person name="Tsai I.J."/>
        </authorList>
    </citation>
    <scope>NUCLEOTIDE SEQUENCE</scope>
    <source>
        <strain evidence="3">MF3/22</strain>
    </source>
</reference>
<dbReference type="Pfam" id="PF03161">
    <property type="entry name" value="LAGLIDADG_2"/>
    <property type="match status" value="1"/>
</dbReference>
<feature type="domain" description="Homing endonuclease LAGLIDADG" evidence="2">
    <location>
        <begin position="55"/>
        <end position="100"/>
    </location>
</feature>
<evidence type="ECO:0000256" key="1">
    <source>
        <dbReference type="ARBA" id="ARBA00002670"/>
    </source>
</evidence>
<geneLocation type="mitochondrion" evidence="3"/>
<dbReference type="AlphaFoldDB" id="A0A5B9RK65"/>
<name>A0A5B9RK65_9AGAM</name>
<protein>
    <submittedName>
        <fullName evidence="3">LAGLIDADG homing endonuclease</fullName>
    </submittedName>
</protein>
<sequence>MLESFDFFINNLDLSYNNLAFVNNTILFNQDIKIQLKVRMTKEEKWQVKLTQIKKEILIGTLLGEAFIERNKPNHNARIRFKLSLPNHASYLMKIFSFFFTI</sequence>
<keyword evidence="3" id="KW-0255">Endonuclease</keyword>
<dbReference type="GO" id="GO:0004519">
    <property type="term" value="F:endonuclease activity"/>
    <property type="evidence" value="ECO:0007669"/>
    <property type="project" value="UniProtKB-KW"/>
</dbReference>
<evidence type="ECO:0000313" key="3">
    <source>
        <dbReference type="EMBL" id="QEG57067.1"/>
    </source>
</evidence>
<dbReference type="InterPro" id="IPR027434">
    <property type="entry name" value="Homing_endonucl"/>
</dbReference>
<organism evidence="3">
    <name type="scientific">Fomitiporia mediterranea</name>
    <dbReference type="NCBI Taxonomy" id="208960"/>
    <lineage>
        <taxon>Eukaryota</taxon>
        <taxon>Fungi</taxon>
        <taxon>Dikarya</taxon>
        <taxon>Basidiomycota</taxon>
        <taxon>Agaricomycotina</taxon>
        <taxon>Agaricomycetes</taxon>
        <taxon>Hymenochaetales</taxon>
        <taxon>Hymenochaetaceae</taxon>
        <taxon>Fomitiporia</taxon>
    </lineage>
</organism>
<dbReference type="EMBL" id="MK623258">
    <property type="protein sequence ID" value="QEG57067.1"/>
    <property type="molecule type" value="Genomic_DNA"/>
</dbReference>
<keyword evidence="3" id="KW-0378">Hydrolase</keyword>
<gene>
    <name evidence="3" type="ORF">Fomme_000067</name>
</gene>
<accession>A0A5B9RK65</accession>
<comment type="function">
    <text evidence="1">Mitochondrial DNA endonuclease involved in intron homing.</text>
</comment>
<dbReference type="Gene3D" id="3.10.28.10">
    <property type="entry name" value="Homing endonucleases"/>
    <property type="match status" value="1"/>
</dbReference>
<keyword evidence="3" id="KW-0496">Mitochondrion</keyword>
<proteinExistence type="predicted"/>
<keyword evidence="3" id="KW-0540">Nuclease</keyword>
<dbReference type="InterPro" id="IPR004860">
    <property type="entry name" value="LAGLIDADG_dom"/>
</dbReference>
<dbReference type="SUPFAM" id="SSF55608">
    <property type="entry name" value="Homing endonucleases"/>
    <property type="match status" value="1"/>
</dbReference>
<evidence type="ECO:0000259" key="2">
    <source>
        <dbReference type="Pfam" id="PF03161"/>
    </source>
</evidence>